<feature type="compositionally biased region" description="Basic and acidic residues" evidence="1">
    <location>
        <begin position="42"/>
        <end position="52"/>
    </location>
</feature>
<dbReference type="EMBL" id="BDOQ01000010">
    <property type="protein sequence ID" value="GBG14832.1"/>
    <property type="molecule type" value="Genomic_DNA"/>
</dbReference>
<dbReference type="AlphaFoldDB" id="A0A2R5F9B3"/>
<evidence type="ECO:0000313" key="2">
    <source>
        <dbReference type="EMBL" id="GBG14832.1"/>
    </source>
</evidence>
<feature type="compositionally biased region" description="Basic residues" evidence="1">
    <location>
        <begin position="53"/>
        <end position="65"/>
    </location>
</feature>
<protein>
    <submittedName>
        <fullName evidence="2">dTDP-4-dehydrorhamnose reductase</fullName>
    </submittedName>
</protein>
<organism evidence="2 3">
    <name type="scientific">Novimethylophilus kurashikiensis</name>
    <dbReference type="NCBI Taxonomy" id="1825523"/>
    <lineage>
        <taxon>Bacteria</taxon>
        <taxon>Pseudomonadati</taxon>
        <taxon>Pseudomonadota</taxon>
        <taxon>Betaproteobacteria</taxon>
        <taxon>Nitrosomonadales</taxon>
        <taxon>Methylophilaceae</taxon>
        <taxon>Novimethylophilus</taxon>
    </lineage>
</organism>
<gene>
    <name evidence="2" type="ORF">NMK_2433</name>
</gene>
<proteinExistence type="predicted"/>
<keyword evidence="3" id="KW-1185">Reference proteome</keyword>
<name>A0A2R5F9B3_9PROT</name>
<comment type="caution">
    <text evidence="2">The sequence shown here is derived from an EMBL/GenBank/DDBJ whole genome shotgun (WGS) entry which is preliminary data.</text>
</comment>
<dbReference type="Proteomes" id="UP000245081">
    <property type="component" value="Unassembled WGS sequence"/>
</dbReference>
<sequence length="219" mass="23439">MSASNILRLRIAKALAANPATKQVTLPLREAKHIAIALRENEKSVSADEQKLKNRVAAKKAKSSKKKAEIKPAAKVQTTAKKAAAPAKSNLEVKPKVAVKQAAQPKKAAKAKPPVVKSPVAVKPVATGKMPVPVKPVTAAVPEIVVPEPKRNRALLLAKVSGFNALPSRILRVLASQGIRTTKQLRSLDKDWQAKTRGVGEKLFSDLMSWAKTQGVVRG</sequence>
<evidence type="ECO:0000256" key="1">
    <source>
        <dbReference type="SAM" id="MobiDB-lite"/>
    </source>
</evidence>
<accession>A0A2R5F9B3</accession>
<feature type="region of interest" description="Disordered" evidence="1">
    <location>
        <begin position="42"/>
        <end position="75"/>
    </location>
</feature>
<evidence type="ECO:0000313" key="3">
    <source>
        <dbReference type="Proteomes" id="UP000245081"/>
    </source>
</evidence>
<dbReference type="RefSeq" id="WP_109016017.1">
    <property type="nucleotide sequence ID" value="NZ_BDOQ01000010.1"/>
</dbReference>
<reference evidence="2 3" key="1">
    <citation type="journal article" date="2018" name="Environ. Microbiol.">
        <title>Isolation and genomic characterization of Novimethylophilus kurashikiensis gen. nov. sp. nov., a new lanthanide-dependent methylotrophic species of Methylophilaceae.</title>
        <authorList>
            <person name="Lv H."/>
            <person name="Sahin N."/>
            <person name="Tani A."/>
        </authorList>
    </citation>
    <scope>NUCLEOTIDE SEQUENCE [LARGE SCALE GENOMIC DNA]</scope>
    <source>
        <strain evidence="2 3">La2-4</strain>
    </source>
</reference>